<name>A0A4R8MIA3_LEPME</name>
<dbReference type="RefSeq" id="WP_004787790.1">
    <property type="nucleotide sequence ID" value="NZ_SORO01000011.1"/>
</dbReference>
<gene>
    <name evidence="2" type="ORF">CLV96_4017</name>
</gene>
<feature type="signal peptide" evidence="1">
    <location>
        <begin position="1"/>
        <end position="24"/>
    </location>
</feature>
<feature type="chain" id="PRO_5020430523" description="Lipoprotein" evidence="1">
    <location>
        <begin position="25"/>
        <end position="178"/>
    </location>
</feature>
<dbReference type="GeneID" id="79829248"/>
<comment type="caution">
    <text evidence="2">The sequence shown here is derived from an EMBL/GenBank/DDBJ whole genome shotgun (WGS) entry which is preliminary data.</text>
</comment>
<organism evidence="2 3">
    <name type="scientific">Leptospira meyeri</name>
    <dbReference type="NCBI Taxonomy" id="29508"/>
    <lineage>
        <taxon>Bacteria</taxon>
        <taxon>Pseudomonadati</taxon>
        <taxon>Spirochaetota</taxon>
        <taxon>Spirochaetia</taxon>
        <taxon>Leptospirales</taxon>
        <taxon>Leptospiraceae</taxon>
        <taxon>Leptospira</taxon>
    </lineage>
</organism>
<dbReference type="OrthoDB" id="331860at2"/>
<dbReference type="Proteomes" id="UP000294684">
    <property type="component" value="Unassembled WGS sequence"/>
</dbReference>
<proteinExistence type="predicted"/>
<evidence type="ECO:0008006" key="4">
    <source>
        <dbReference type="Google" id="ProtNLM"/>
    </source>
</evidence>
<accession>A0A4R8MIA3</accession>
<evidence type="ECO:0000256" key="1">
    <source>
        <dbReference type="SAM" id="SignalP"/>
    </source>
</evidence>
<sequence length="178" mass="21357">MKERINYRNFLLIFLALHSFSCSIPTFVAISNYSGEKIEIHFYLKKNLNKNFLSENDSTKDIDFQTEEDEKYKIKNFIKKWKSVPARNVLKKNYSGNSKFLTENEIRYDFKNNKIVLIVEEYTAIILFEGHNYMHPLPEYISKISFEHKKGSMSFEKDYINFPFSYEENCSCLIWKIY</sequence>
<keyword evidence="1" id="KW-0732">Signal</keyword>
<evidence type="ECO:0000313" key="3">
    <source>
        <dbReference type="Proteomes" id="UP000294684"/>
    </source>
</evidence>
<dbReference type="EMBL" id="SORO01000011">
    <property type="protein sequence ID" value="TDY65980.1"/>
    <property type="molecule type" value="Genomic_DNA"/>
</dbReference>
<reference evidence="2 3" key="1">
    <citation type="submission" date="2019-03" db="EMBL/GenBank/DDBJ databases">
        <title>Genomic Encyclopedia of Archaeal and Bacterial Type Strains, Phase II (KMG-II): from individual species to whole genera.</title>
        <authorList>
            <person name="Goeker M."/>
        </authorList>
    </citation>
    <scope>NUCLEOTIDE SEQUENCE [LARGE SCALE GENOMIC DNA]</scope>
    <source>
        <strain evidence="2 3">DSM 21537</strain>
    </source>
</reference>
<protein>
    <recommendedName>
        <fullName evidence="4">Lipoprotein</fullName>
    </recommendedName>
</protein>
<dbReference type="AlphaFoldDB" id="A0A4R8MIA3"/>
<keyword evidence="3" id="KW-1185">Reference proteome</keyword>
<evidence type="ECO:0000313" key="2">
    <source>
        <dbReference type="EMBL" id="TDY65980.1"/>
    </source>
</evidence>